<keyword evidence="1" id="KW-0472">Membrane</keyword>
<keyword evidence="1" id="KW-1133">Transmembrane helix</keyword>
<keyword evidence="1" id="KW-0812">Transmembrane</keyword>
<accession>A0AA40E7R9</accession>
<protein>
    <submittedName>
        <fullName evidence="3">Uncharacterized protein</fullName>
    </submittedName>
</protein>
<sequence>MSVCGWASFACSALRFSRLILASLIIGHTDINPMQDMNCNMCRSATGSRGPLTTPEGRESPTCNVIGYLLDRPKGPERWIWFITQWCTTYTTLGGSSVLSILHRAPTEFGTDAPAAQLLKVPHRPPKPHPKDIRRVFASSADTPASATCPLSRHAGGRGAWEGGSNFFFFFPLLAIPLSLLSLAWSGT</sequence>
<dbReference type="Proteomes" id="UP001172102">
    <property type="component" value="Unassembled WGS sequence"/>
</dbReference>
<feature type="transmembrane region" description="Helical" evidence="1">
    <location>
        <begin position="167"/>
        <end position="185"/>
    </location>
</feature>
<keyword evidence="4" id="KW-1185">Reference proteome</keyword>
<evidence type="ECO:0000313" key="3">
    <source>
        <dbReference type="EMBL" id="KAK0725553.1"/>
    </source>
</evidence>
<feature type="signal peptide" evidence="2">
    <location>
        <begin position="1"/>
        <end position="22"/>
    </location>
</feature>
<evidence type="ECO:0000313" key="4">
    <source>
        <dbReference type="Proteomes" id="UP001172102"/>
    </source>
</evidence>
<keyword evidence="2" id="KW-0732">Signal</keyword>
<dbReference type="EMBL" id="JAUKUA010000002">
    <property type="protein sequence ID" value="KAK0725553.1"/>
    <property type="molecule type" value="Genomic_DNA"/>
</dbReference>
<dbReference type="AlphaFoldDB" id="A0AA40E7R9"/>
<comment type="caution">
    <text evidence="3">The sequence shown here is derived from an EMBL/GenBank/DDBJ whole genome shotgun (WGS) entry which is preliminary data.</text>
</comment>
<evidence type="ECO:0000256" key="2">
    <source>
        <dbReference type="SAM" id="SignalP"/>
    </source>
</evidence>
<feature type="chain" id="PRO_5041349047" evidence="2">
    <location>
        <begin position="23"/>
        <end position="188"/>
    </location>
</feature>
<proteinExistence type="predicted"/>
<reference evidence="3" key="1">
    <citation type="submission" date="2023-06" db="EMBL/GenBank/DDBJ databases">
        <title>Genome-scale phylogeny and comparative genomics of the fungal order Sordariales.</title>
        <authorList>
            <consortium name="Lawrence Berkeley National Laboratory"/>
            <person name="Hensen N."/>
            <person name="Bonometti L."/>
            <person name="Westerberg I."/>
            <person name="Brannstrom I.O."/>
            <person name="Guillou S."/>
            <person name="Cros-Aarteil S."/>
            <person name="Calhoun S."/>
            <person name="Haridas S."/>
            <person name="Kuo A."/>
            <person name="Mondo S."/>
            <person name="Pangilinan J."/>
            <person name="Riley R."/>
            <person name="Labutti K."/>
            <person name="Andreopoulos B."/>
            <person name="Lipzen A."/>
            <person name="Chen C."/>
            <person name="Yanf M."/>
            <person name="Daum C."/>
            <person name="Ng V."/>
            <person name="Clum A."/>
            <person name="Steindorff A."/>
            <person name="Ohm R."/>
            <person name="Martin F."/>
            <person name="Silar P."/>
            <person name="Natvig D."/>
            <person name="Lalanne C."/>
            <person name="Gautier V."/>
            <person name="Ament-Velasquez S.L."/>
            <person name="Kruys A."/>
            <person name="Hutchinson M.I."/>
            <person name="Powell A.J."/>
            <person name="Barry K."/>
            <person name="Miller A.N."/>
            <person name="Grigoriev I.V."/>
            <person name="Debuchy R."/>
            <person name="Gladieux P."/>
            <person name="Thoren M.H."/>
            <person name="Johannesson H."/>
        </authorList>
    </citation>
    <scope>NUCLEOTIDE SEQUENCE</scope>
    <source>
        <strain evidence="3">SMH4607-1</strain>
    </source>
</reference>
<organism evidence="3 4">
    <name type="scientific">Lasiosphaeris hirsuta</name>
    <dbReference type="NCBI Taxonomy" id="260670"/>
    <lineage>
        <taxon>Eukaryota</taxon>
        <taxon>Fungi</taxon>
        <taxon>Dikarya</taxon>
        <taxon>Ascomycota</taxon>
        <taxon>Pezizomycotina</taxon>
        <taxon>Sordariomycetes</taxon>
        <taxon>Sordariomycetidae</taxon>
        <taxon>Sordariales</taxon>
        <taxon>Lasiosphaeriaceae</taxon>
        <taxon>Lasiosphaeris</taxon>
    </lineage>
</organism>
<evidence type="ECO:0000256" key="1">
    <source>
        <dbReference type="SAM" id="Phobius"/>
    </source>
</evidence>
<gene>
    <name evidence="3" type="ORF">B0H67DRAFT_135195</name>
</gene>
<name>A0AA40E7R9_9PEZI</name>